<proteinExistence type="predicted"/>
<sequence length="375" mass="42425">MDKINKIRSYCMRILFFSLFINYSISMSKTEAQVIDKNVQNQLNQQLVSVLNRCRLEEQRDQEELDLELFDNRHNYHSQISIFKDEDLNEAMRLINEGANINTQSDCGINILMIAVKKGKETIVESLLNNKKDLIDLNLQDNHGYTALISAAVIGNKEIVKLLLACPNVTSPIDLNLKTIKTKETALMKATARGYMGVIELLSTCSNDKAAIDLHIKNKNEYDTFLRLASLANHEEIQNLLNNMLKEEEQQNALKLANITNNDETQSALDGRFDVQDEQSSLGSSTTSNEEIVQNLPSDTLEEEKQNVLKLADITNNEEVQSLEEHNNYTLLKISGTCVATYLAYKLLNKITTGKAKNKTELEDKNIYDVSLSID</sequence>
<dbReference type="Proteomes" id="UP000018769">
    <property type="component" value="Chromosome I"/>
</dbReference>
<dbReference type="PANTHER" id="PTHR24184">
    <property type="entry name" value="SI:CH211-189E2.2"/>
    <property type="match status" value="1"/>
</dbReference>
<protein>
    <submittedName>
        <fullName evidence="1">Ankyrin repeats containing protein</fullName>
    </submittedName>
</protein>
<organism evidence="1 2">
    <name type="scientific">Candidatus Babela massiliensis</name>
    <dbReference type="NCBI Taxonomy" id="673862"/>
    <lineage>
        <taxon>Bacteria</taxon>
        <taxon>Candidatus Babelota</taxon>
        <taxon>Candidatus Babeliae</taxon>
        <taxon>Candidatus Babeliales</taxon>
        <taxon>Candidatus Babeliaceae</taxon>
        <taxon>Candidatus Babela</taxon>
    </lineage>
</organism>
<dbReference type="SUPFAM" id="SSF48403">
    <property type="entry name" value="Ankyrin repeat"/>
    <property type="match status" value="1"/>
</dbReference>
<dbReference type="STRING" id="673862.BABL1_gene_936"/>
<dbReference type="InterPro" id="IPR036770">
    <property type="entry name" value="Ankyrin_rpt-contain_sf"/>
</dbReference>
<dbReference type="HOGENOM" id="CLU_737083_0_0_7"/>
<accession>V6DI84</accession>
<dbReference type="KEGG" id="dpb:BABL1_gene_936"/>
<dbReference type="eggNOG" id="COG0666">
    <property type="taxonomic scope" value="Bacteria"/>
</dbReference>
<name>V6DI84_9BACT</name>
<gene>
    <name evidence="1" type="ORF">BABL1_gene_936</name>
</gene>
<dbReference type="InterPro" id="IPR002110">
    <property type="entry name" value="Ankyrin_rpt"/>
</dbReference>
<dbReference type="Gene3D" id="1.25.40.20">
    <property type="entry name" value="Ankyrin repeat-containing domain"/>
    <property type="match status" value="1"/>
</dbReference>
<keyword evidence="2" id="KW-1185">Reference proteome</keyword>
<evidence type="ECO:0000313" key="1">
    <source>
        <dbReference type="EMBL" id="CDK30241.1"/>
    </source>
</evidence>
<evidence type="ECO:0000313" key="2">
    <source>
        <dbReference type="Proteomes" id="UP000018769"/>
    </source>
</evidence>
<dbReference type="Pfam" id="PF12796">
    <property type="entry name" value="Ank_2"/>
    <property type="match status" value="1"/>
</dbReference>
<dbReference type="EMBL" id="HG793133">
    <property type="protein sequence ID" value="CDK30241.1"/>
    <property type="molecule type" value="Genomic_DNA"/>
</dbReference>
<reference evidence="1 2" key="1">
    <citation type="journal article" date="2015" name="Biol. Direct">
        <title>Babela massiliensis, a representative of a widespread bacterial phylum with unusual adaptations to parasitism in amoebae.</title>
        <authorList>
            <person name="Pagnier I."/>
            <person name="Yutin N."/>
            <person name="Croce O."/>
            <person name="Makarova K.S."/>
            <person name="Wolf Y.I."/>
            <person name="Benamar S."/>
            <person name="Raoult D."/>
            <person name="Koonin E.V."/>
            <person name="La Scola B."/>
        </authorList>
    </citation>
    <scope>NUCLEOTIDE SEQUENCE [LARGE SCALE GENOMIC DNA]</scope>
    <source>
        <strain evidence="2">BABL1</strain>
    </source>
</reference>
<dbReference type="AlphaFoldDB" id="V6DI84"/>
<dbReference type="SMART" id="SM00248">
    <property type="entry name" value="ANK"/>
    <property type="match status" value="3"/>
</dbReference>
<dbReference type="PANTHER" id="PTHR24184:SF11">
    <property type="entry name" value="ANKYRIN REPEAT AND SOCS BOX CONTAINING 3"/>
    <property type="match status" value="1"/>
</dbReference>